<dbReference type="PANTHER" id="PTHR35580">
    <property type="entry name" value="CELL SURFACE GLYCOPROTEIN (S-LAYER PROTEIN)-LIKE PROTEIN"/>
    <property type="match status" value="1"/>
</dbReference>
<feature type="domain" description="Pyrrolo-quinoline quinone repeat" evidence="2">
    <location>
        <begin position="206"/>
        <end position="341"/>
    </location>
</feature>
<comment type="caution">
    <text evidence="3">The sequence shown here is derived from an EMBL/GenBank/DDBJ whole genome shotgun (WGS) entry which is preliminary data.</text>
</comment>
<dbReference type="InterPro" id="IPR002372">
    <property type="entry name" value="PQQ_rpt_dom"/>
</dbReference>
<evidence type="ECO:0000256" key="1">
    <source>
        <dbReference type="SAM" id="MobiDB-lite"/>
    </source>
</evidence>
<dbReference type="AlphaFoldDB" id="A0A150R604"/>
<dbReference type="SUPFAM" id="SSF101898">
    <property type="entry name" value="NHL repeat"/>
    <property type="match status" value="1"/>
</dbReference>
<accession>A0A150R604</accession>
<evidence type="ECO:0000259" key="2">
    <source>
        <dbReference type="Pfam" id="PF13360"/>
    </source>
</evidence>
<dbReference type="InterPro" id="IPR052918">
    <property type="entry name" value="Motility_Chemotaxis_Reg"/>
</dbReference>
<dbReference type="InterPro" id="IPR011047">
    <property type="entry name" value="Quinoprotein_ADH-like_sf"/>
</dbReference>
<dbReference type="InterPro" id="IPR011042">
    <property type="entry name" value="6-blade_b-propeller_TolB-like"/>
</dbReference>
<organism evidence="3 4">
    <name type="scientific">Sorangium cellulosum</name>
    <name type="common">Polyangium cellulosum</name>
    <dbReference type="NCBI Taxonomy" id="56"/>
    <lineage>
        <taxon>Bacteria</taxon>
        <taxon>Pseudomonadati</taxon>
        <taxon>Myxococcota</taxon>
        <taxon>Polyangia</taxon>
        <taxon>Polyangiales</taxon>
        <taxon>Polyangiaceae</taxon>
        <taxon>Sorangium</taxon>
    </lineage>
</organism>
<proteinExistence type="predicted"/>
<dbReference type="EMBL" id="JEMC01004166">
    <property type="protein sequence ID" value="KYF75228.1"/>
    <property type="molecule type" value="Genomic_DNA"/>
</dbReference>
<gene>
    <name evidence="3" type="ORF">BE18_32995</name>
</gene>
<sequence>MSIASDASGNYYVSGAFEGTVDFGAGPLTSAGGSDVFVLKLDPSGSVIWSRRFGAEYDDESATVALDEGGNIFLVGSYNAGPAHASVPGPDFGGGPLLPTERAALFAAKLDPEGNHIRSRGIQDPAGGREIKRAAVDGDGNGYALFAAGDVFLSRLIAGTPMWTTWAAPRSIDIAGADLAIDSAGNAVVVCAIDSTDFSPPYHLSVFKVDPDGFELWQRSLVQNSPDESAEKSVSSVAVNAADEIFVTGFTDGTLDFGGGVLPRGPMLVKLDPEGQHLFSRPVRSGGKIALDPSGGMVIAGGDLAGLDASGTETWSSDVDAIFEDIAVAPNGTIAATGRVLAPVNFGTGPIAYAAGSDIFVATFNPFDDGGEGGGGGGGEGGGGEGGGTPGTCVPGTVLTCYTGPTGTVGIGPCTTGTQTCRSDGLGYGPCTGAVAPAAEICASPADEDCDGDPQCRRLAPWARAYGFPGDVYARSIVSDAWGNYYVSGDFAGTVDFGAGPLTSAGGSDVFLLKLDPSGSVIWSRRFGSEYDDRYATLAVDGSGNIYFAGLYDGHPVYLSSPDFGGGPIRPAEYSDALFLVKLDAEGNHIWSNGLQMEREFAGVGEIAIDGVGDVFVLYMYAQGCAVAKVSAGGADIVETYGVPGCDDGSADIAVDSDGNLLVASDERAAFDRLTTAFNVTKFSPTGATLWWRQFPSKDLENPIAAAFSVAVNAAGEVLVMAGVDGTVDFGGGALGSGDELFSVLVKLDAAGDVISTRTTPHPGQITLDPAGGMFVTFGSAVAKLDDSGSTLWSGNFPIPTGYRGGAADMVVSPSGTIAIAGTTYPSMDTGPGPSTARRGVLVSTLNP</sequence>
<dbReference type="Pfam" id="PF13360">
    <property type="entry name" value="PQQ_2"/>
    <property type="match status" value="1"/>
</dbReference>
<evidence type="ECO:0000313" key="3">
    <source>
        <dbReference type="EMBL" id="KYF75228.1"/>
    </source>
</evidence>
<name>A0A150R604_SORCE</name>
<dbReference type="SUPFAM" id="SSF50998">
    <property type="entry name" value="Quinoprotein alcohol dehydrogenase-like"/>
    <property type="match status" value="1"/>
</dbReference>
<dbReference type="PANTHER" id="PTHR35580:SF1">
    <property type="entry name" value="PHYTASE-LIKE DOMAIN-CONTAINING PROTEIN"/>
    <property type="match status" value="1"/>
</dbReference>
<dbReference type="Gene3D" id="2.120.10.30">
    <property type="entry name" value="TolB, C-terminal domain"/>
    <property type="match status" value="1"/>
</dbReference>
<evidence type="ECO:0000313" key="4">
    <source>
        <dbReference type="Proteomes" id="UP000075515"/>
    </source>
</evidence>
<reference evidence="3 4" key="1">
    <citation type="submission" date="2014-02" db="EMBL/GenBank/DDBJ databases">
        <title>The small core and large imbalanced accessory genome model reveals a collaborative survival strategy of Sorangium cellulosum strains in nature.</title>
        <authorList>
            <person name="Han K."/>
            <person name="Peng R."/>
            <person name="Blom J."/>
            <person name="Li Y.-Z."/>
        </authorList>
    </citation>
    <scope>NUCLEOTIDE SEQUENCE [LARGE SCALE GENOMIC DNA]</scope>
    <source>
        <strain evidence="3 4">So0149</strain>
    </source>
</reference>
<dbReference type="Proteomes" id="UP000075515">
    <property type="component" value="Unassembled WGS sequence"/>
</dbReference>
<protein>
    <recommendedName>
        <fullName evidence="2">Pyrrolo-quinoline quinone repeat domain-containing protein</fullName>
    </recommendedName>
</protein>
<feature type="region of interest" description="Disordered" evidence="1">
    <location>
        <begin position="824"/>
        <end position="848"/>
    </location>
</feature>